<evidence type="ECO:0000256" key="3">
    <source>
        <dbReference type="ARBA" id="ARBA00022448"/>
    </source>
</evidence>
<dbReference type="GO" id="GO:0045259">
    <property type="term" value="C:proton-transporting ATP synthase complex"/>
    <property type="evidence" value="ECO:0007669"/>
    <property type="project" value="UniProtKB-KW"/>
</dbReference>
<evidence type="ECO:0000256" key="7">
    <source>
        <dbReference type="ARBA" id="ARBA00022989"/>
    </source>
</evidence>
<keyword evidence="7 11" id="KW-1133">Transmembrane helix</keyword>
<keyword evidence="4" id="KW-0138">CF(0)</keyword>
<protein>
    <submittedName>
        <fullName evidence="12">ATP synthase subunit 6</fullName>
    </submittedName>
</protein>
<feature type="transmembrane region" description="Helical" evidence="11">
    <location>
        <begin position="24"/>
        <end position="43"/>
    </location>
</feature>
<keyword evidence="10" id="KW-0066">ATP synthesis</keyword>
<name>A0A068PRX8_9CEST</name>
<keyword evidence="9 11" id="KW-0472">Membrane</keyword>
<evidence type="ECO:0000256" key="6">
    <source>
        <dbReference type="ARBA" id="ARBA00022781"/>
    </source>
</evidence>
<dbReference type="SUPFAM" id="SSF81336">
    <property type="entry name" value="F1F0 ATP synthase subunit A"/>
    <property type="match status" value="1"/>
</dbReference>
<comment type="similarity">
    <text evidence="2">Belongs to the ATPase A chain family.</text>
</comment>
<feature type="transmembrane region" description="Helical" evidence="11">
    <location>
        <begin position="78"/>
        <end position="104"/>
    </location>
</feature>
<dbReference type="GO" id="GO:1902600">
    <property type="term" value="P:proton transmembrane transport"/>
    <property type="evidence" value="ECO:0007669"/>
    <property type="project" value="UniProtKB-KW"/>
</dbReference>
<accession>A0A068PRX8</accession>
<evidence type="ECO:0000313" key="12">
    <source>
        <dbReference type="EMBL" id="BAP10830.1"/>
    </source>
</evidence>
<keyword evidence="5 11" id="KW-0812">Transmembrane</keyword>
<comment type="subcellular location">
    <subcellularLocation>
        <location evidence="1">Membrane</location>
        <topology evidence="1">Multi-pass membrane protein</topology>
    </subcellularLocation>
</comment>
<feature type="transmembrane region" description="Helical" evidence="11">
    <location>
        <begin position="116"/>
        <end position="135"/>
    </location>
</feature>
<evidence type="ECO:0000256" key="9">
    <source>
        <dbReference type="ARBA" id="ARBA00023136"/>
    </source>
</evidence>
<evidence type="ECO:0000256" key="1">
    <source>
        <dbReference type="ARBA" id="ARBA00004141"/>
    </source>
</evidence>
<dbReference type="EMBL" id="AB905202">
    <property type="protein sequence ID" value="BAP10830.1"/>
    <property type="molecule type" value="Genomic_DNA"/>
</dbReference>
<evidence type="ECO:0000256" key="8">
    <source>
        <dbReference type="ARBA" id="ARBA00023065"/>
    </source>
</evidence>
<dbReference type="Gene3D" id="1.20.120.220">
    <property type="entry name" value="ATP synthase, F0 complex, subunit A"/>
    <property type="match status" value="1"/>
</dbReference>
<evidence type="ECO:0000256" key="10">
    <source>
        <dbReference type="ARBA" id="ARBA00023310"/>
    </source>
</evidence>
<feature type="transmembrane region" description="Helical" evidence="11">
    <location>
        <begin position="50"/>
        <end position="72"/>
    </location>
</feature>
<dbReference type="AlphaFoldDB" id="A0A068PRX8"/>
<geneLocation type="mitochondrion" evidence="12"/>
<gene>
    <name evidence="12" type="primary">atp6</name>
</gene>
<reference evidence="12" key="1">
    <citation type="journal article" date="2014" name="Int. J. Parasitol.">
        <title>Phylogenetic characterisation of Taenia tapeworms in spotted hyenas and reconsideration of the "Out of Africa" hypothesis of Taenia in humans.</title>
        <authorList>
            <person name="Terefe Y."/>
            <person name="Hailemariam Z."/>
            <person name="Menkir S."/>
            <person name="Nakao M."/>
            <person name="Lavikainen A."/>
            <person name="Haukisalmi V."/>
            <person name="Iwaki T."/>
            <person name="Okamoto M."/>
            <person name="Ito A."/>
        </authorList>
    </citation>
    <scope>NUCLEOTIDE SEQUENCE</scope>
    <source>
        <strain evidence="12">40</strain>
    </source>
</reference>
<evidence type="ECO:0000256" key="4">
    <source>
        <dbReference type="ARBA" id="ARBA00022547"/>
    </source>
</evidence>
<dbReference type="InterPro" id="IPR035908">
    <property type="entry name" value="F0_ATP_A_sf"/>
</dbReference>
<keyword evidence="6" id="KW-0375">Hydrogen ion transport</keyword>
<keyword evidence="12" id="KW-0496">Mitochondrion</keyword>
<organism evidence="12">
    <name type="scientific">Taenia sp. MPM&lt;JPN&gt;:20922</name>
    <dbReference type="NCBI Taxonomy" id="1453889"/>
    <lineage>
        <taxon>Eukaryota</taxon>
        <taxon>Metazoa</taxon>
        <taxon>Spiralia</taxon>
        <taxon>Lophotrochozoa</taxon>
        <taxon>Platyhelminthes</taxon>
        <taxon>Cestoda</taxon>
        <taxon>Eucestoda</taxon>
        <taxon>Cyclophyllidea</taxon>
        <taxon>Taeniidae</taxon>
        <taxon>Taenia</taxon>
    </lineage>
</organism>
<feature type="transmembrane region" description="Helical" evidence="11">
    <location>
        <begin position="141"/>
        <end position="167"/>
    </location>
</feature>
<sequence>MFNNVNDFSSLMVLVNKFVLGDVMYYYFCILGWVLFLFLSYRLPYCYSPYVFGVILISIVFSCFVSFFLSRICDNVNLFFSSFIPVGTPMYICPLVCIAELISYIIRPIVLILRPFINISLGCFGAVALGNLSLFCNWWCIVIFLLFFYEVFVALVHWFIVTSILAFSVDH</sequence>
<dbReference type="GO" id="GO:0006754">
    <property type="term" value="P:ATP biosynthetic process"/>
    <property type="evidence" value="ECO:0007669"/>
    <property type="project" value="UniProtKB-KW"/>
</dbReference>
<evidence type="ECO:0000256" key="5">
    <source>
        <dbReference type="ARBA" id="ARBA00022692"/>
    </source>
</evidence>
<keyword evidence="3" id="KW-0813">Transport</keyword>
<keyword evidence="8" id="KW-0406">Ion transport</keyword>
<evidence type="ECO:0000256" key="2">
    <source>
        <dbReference type="ARBA" id="ARBA00006810"/>
    </source>
</evidence>
<evidence type="ECO:0000256" key="11">
    <source>
        <dbReference type="SAM" id="Phobius"/>
    </source>
</evidence>
<proteinExistence type="inferred from homology"/>